<dbReference type="OrthoDB" id="1752380at2"/>
<reference evidence="1 2" key="1">
    <citation type="submission" date="2016-10" db="EMBL/GenBank/DDBJ databases">
        <authorList>
            <person name="de Groot N.N."/>
        </authorList>
    </citation>
    <scope>NUCLEOTIDE SEQUENCE [LARGE SCALE GENOMIC DNA]</scope>
    <source>
        <strain evidence="1 2">Calf135</strain>
    </source>
</reference>
<dbReference type="RefSeq" id="WP_091973614.1">
    <property type="nucleotide sequence ID" value="NZ_CAUWDX010000017.1"/>
</dbReference>
<evidence type="ECO:0000313" key="1">
    <source>
        <dbReference type="EMBL" id="SEN23234.1"/>
    </source>
</evidence>
<keyword evidence="2" id="KW-1185">Reference proteome</keyword>
<dbReference type="STRING" id="215200.SAMN05216454_101255"/>
<accession>A0A1H8EVS6</accession>
<proteinExistence type="predicted"/>
<protein>
    <submittedName>
        <fullName evidence="1">Uncharacterized protein</fullName>
    </submittedName>
</protein>
<organism evidence="1 2">
    <name type="scientific">Peptostreptococcus russellii</name>
    <dbReference type="NCBI Taxonomy" id="215200"/>
    <lineage>
        <taxon>Bacteria</taxon>
        <taxon>Bacillati</taxon>
        <taxon>Bacillota</taxon>
        <taxon>Clostridia</taxon>
        <taxon>Peptostreptococcales</taxon>
        <taxon>Peptostreptococcaceae</taxon>
        <taxon>Peptostreptococcus</taxon>
    </lineage>
</organism>
<name>A0A1H8EVS6_9FIRM</name>
<dbReference type="AlphaFoldDB" id="A0A1H8EVS6"/>
<gene>
    <name evidence="1" type="ORF">SAMN05216454_101255</name>
</gene>
<evidence type="ECO:0000313" key="2">
    <source>
        <dbReference type="Proteomes" id="UP000199512"/>
    </source>
</evidence>
<sequence length="88" mass="10402">MVKIKTRQKQLQREDQKTKFRKFVENHVHDFVEISSYISGSKLYGVISECDHVSLTLTITYLDEENPNYNETESLHIPINSIKYIKKL</sequence>
<dbReference type="EMBL" id="FODF01000001">
    <property type="protein sequence ID" value="SEN23234.1"/>
    <property type="molecule type" value="Genomic_DNA"/>
</dbReference>
<dbReference type="Proteomes" id="UP000199512">
    <property type="component" value="Unassembled WGS sequence"/>
</dbReference>